<dbReference type="EC" id="1.-.-.-" evidence="4"/>
<dbReference type="PRINTS" id="PR00081">
    <property type="entry name" value="GDHRDH"/>
</dbReference>
<dbReference type="Proteomes" id="UP001223646">
    <property type="component" value="Unassembled WGS sequence"/>
</dbReference>
<dbReference type="AlphaFoldDB" id="A0AAW9SXD1"/>
<dbReference type="GO" id="GO:0016491">
    <property type="term" value="F:oxidoreductase activity"/>
    <property type="evidence" value="ECO:0007669"/>
    <property type="project" value="UniProtKB-KW"/>
</dbReference>
<dbReference type="PROSITE" id="PS00061">
    <property type="entry name" value="ADH_SHORT"/>
    <property type="match status" value="1"/>
</dbReference>
<reference evidence="4" key="1">
    <citation type="submission" date="2023-05" db="EMBL/GenBank/DDBJ databases">
        <authorList>
            <person name="Du J."/>
        </authorList>
    </citation>
    <scope>NUCLEOTIDE SEQUENCE</scope>
    <source>
        <strain evidence="4">UMB1064</strain>
    </source>
</reference>
<accession>A0AAW9SXD1</accession>
<dbReference type="PRINTS" id="PR00080">
    <property type="entry name" value="SDRFAMILY"/>
</dbReference>
<dbReference type="InterPro" id="IPR036291">
    <property type="entry name" value="NAD(P)-bd_dom_sf"/>
</dbReference>
<dbReference type="SUPFAM" id="SSF51735">
    <property type="entry name" value="NAD(P)-binding Rossmann-fold domains"/>
    <property type="match status" value="1"/>
</dbReference>
<dbReference type="PANTHER" id="PTHR43669">
    <property type="entry name" value="5-KETO-D-GLUCONATE 5-REDUCTASE"/>
    <property type="match status" value="1"/>
</dbReference>
<reference evidence="4" key="2">
    <citation type="submission" date="2024-05" db="EMBL/GenBank/DDBJ databases">
        <authorList>
            <person name="Wolfe A."/>
        </authorList>
    </citation>
    <scope>NUCLEOTIDE SEQUENCE</scope>
    <source>
        <strain evidence="4">UMB1064</strain>
    </source>
</reference>
<evidence type="ECO:0000313" key="4">
    <source>
        <dbReference type="EMBL" id="MEO3716291.1"/>
    </source>
</evidence>
<name>A0AAW9SXD1_CORAY</name>
<evidence type="ECO:0000256" key="3">
    <source>
        <dbReference type="RuleBase" id="RU000363"/>
    </source>
</evidence>
<dbReference type="CDD" id="cd05233">
    <property type="entry name" value="SDR_c"/>
    <property type="match status" value="1"/>
</dbReference>
<evidence type="ECO:0000256" key="1">
    <source>
        <dbReference type="ARBA" id="ARBA00006484"/>
    </source>
</evidence>
<comment type="similarity">
    <text evidence="1 3">Belongs to the short-chain dehydrogenases/reductases (SDR) family.</text>
</comment>
<organism evidence="4 5">
    <name type="scientific">Corynebacterium amycolatum</name>
    <dbReference type="NCBI Taxonomy" id="43765"/>
    <lineage>
        <taxon>Bacteria</taxon>
        <taxon>Bacillati</taxon>
        <taxon>Actinomycetota</taxon>
        <taxon>Actinomycetes</taxon>
        <taxon>Mycobacteriales</taxon>
        <taxon>Corynebacteriaceae</taxon>
        <taxon>Corynebacterium</taxon>
    </lineage>
</organism>
<dbReference type="Gene3D" id="3.40.50.720">
    <property type="entry name" value="NAD(P)-binding Rossmann-like Domain"/>
    <property type="match status" value="1"/>
</dbReference>
<keyword evidence="2 4" id="KW-0560">Oxidoreductase</keyword>
<dbReference type="InterPro" id="IPR020904">
    <property type="entry name" value="Sc_DH/Rdtase_CS"/>
</dbReference>
<gene>
    <name evidence="4" type="ORF">QP460_001620</name>
</gene>
<dbReference type="PANTHER" id="PTHR43669:SF3">
    <property type="entry name" value="ALCOHOL DEHYDROGENASE, PUTATIVE (AFU_ORTHOLOGUE AFUA_3G03445)-RELATED"/>
    <property type="match status" value="1"/>
</dbReference>
<proteinExistence type="inferred from homology"/>
<evidence type="ECO:0000313" key="5">
    <source>
        <dbReference type="Proteomes" id="UP001223646"/>
    </source>
</evidence>
<dbReference type="Pfam" id="PF00106">
    <property type="entry name" value="adh_short"/>
    <property type="match status" value="1"/>
</dbReference>
<sequence length="240" mass="25015">MTKTVVVTGGGAGIGREIALAFAADGWHVHICGRRIDALEAVAAEADNITYSRCDITDPEQVRAMFENAQVATGTIDVAVLNAGLPGTPAEFGETDIEDFRAVIDTNVVGSYLCAREAFSRMKAGCEGKTEQAGGRILVNCSIAAQVPRAHTAAYATSKSALAGMTHVLALDGREYGITATRIDIGNAQTDLLGTFTGSEPMFDAKQAAETFLYAANLPAGAVIDQLTITAVGMPFLGRG</sequence>
<dbReference type="EMBL" id="JASOOY020000005">
    <property type="protein sequence ID" value="MEO3716291.1"/>
    <property type="molecule type" value="Genomic_DNA"/>
</dbReference>
<dbReference type="InterPro" id="IPR002347">
    <property type="entry name" value="SDR_fam"/>
</dbReference>
<comment type="caution">
    <text evidence="4">The sequence shown here is derived from an EMBL/GenBank/DDBJ whole genome shotgun (WGS) entry which is preliminary data.</text>
</comment>
<evidence type="ECO:0000256" key="2">
    <source>
        <dbReference type="ARBA" id="ARBA00023002"/>
    </source>
</evidence>
<dbReference type="RefSeq" id="WP_070856638.1">
    <property type="nucleotide sequence ID" value="NZ_JASOOY020000005.1"/>
</dbReference>
<protein>
    <submittedName>
        <fullName evidence="4">SDR family oxidoreductase</fullName>
        <ecNumber evidence="4">1.-.-.-</ecNumber>
    </submittedName>
</protein>